<feature type="compositionally biased region" description="Polar residues" evidence="1">
    <location>
        <begin position="72"/>
        <end position="81"/>
    </location>
</feature>
<accession>A0ABQ1UGT6</accession>
<feature type="signal peptide" evidence="2">
    <location>
        <begin position="1"/>
        <end position="25"/>
    </location>
</feature>
<dbReference type="RefSeq" id="WP_188815069.1">
    <property type="nucleotide sequence ID" value="NZ_BMHT01000006.1"/>
</dbReference>
<keyword evidence="5" id="KW-1185">Reference proteome</keyword>
<dbReference type="EMBL" id="BMHT01000006">
    <property type="protein sequence ID" value="GGF18339.1"/>
    <property type="molecule type" value="Genomic_DNA"/>
</dbReference>
<evidence type="ECO:0000256" key="2">
    <source>
        <dbReference type="SAM" id="SignalP"/>
    </source>
</evidence>
<evidence type="ECO:0000313" key="5">
    <source>
        <dbReference type="Proteomes" id="UP000632273"/>
    </source>
</evidence>
<dbReference type="Gene3D" id="2.30.180.10">
    <property type="entry name" value="FAS1 domain"/>
    <property type="match status" value="1"/>
</dbReference>
<sequence>MTKYLLSTITLGLALTLGAATPTLAQSKPKVKADDEKEKIKEDGVMTKTKVTKDGKMKLKGKADDGTKVKSKTQQPTSLQLTPADETSGVVVGGALMTADKNIVANAVNSTEHTTLVAAVEAAGMAKTLEAAGPFTVFAPTNAAFDKLPTGTVNALVMPKRKSKLATILSYHVVPGRLTAADLQDGQTLTTVEGEQLTVLKTKDSVMLRDRKGGLANVTIPDVPSSNGITHVVDTVLMPGK</sequence>
<feature type="domain" description="FAS1" evidence="3">
    <location>
        <begin position="100"/>
        <end position="237"/>
    </location>
</feature>
<dbReference type="PROSITE" id="PS50213">
    <property type="entry name" value="FAS1"/>
    <property type="match status" value="1"/>
</dbReference>
<dbReference type="SUPFAM" id="SSF82153">
    <property type="entry name" value="FAS1 domain"/>
    <property type="match status" value="1"/>
</dbReference>
<organism evidence="4 5">
    <name type="scientific">Hymenobacter cavernae</name>
    <dbReference type="NCBI Taxonomy" id="2044852"/>
    <lineage>
        <taxon>Bacteria</taxon>
        <taxon>Pseudomonadati</taxon>
        <taxon>Bacteroidota</taxon>
        <taxon>Cytophagia</taxon>
        <taxon>Cytophagales</taxon>
        <taxon>Hymenobacteraceae</taxon>
        <taxon>Hymenobacter</taxon>
    </lineage>
</organism>
<keyword evidence="2" id="KW-0732">Signal</keyword>
<feature type="compositionally biased region" description="Basic and acidic residues" evidence="1">
    <location>
        <begin position="31"/>
        <end position="45"/>
    </location>
</feature>
<protein>
    <recommendedName>
        <fullName evidence="3">FAS1 domain-containing protein</fullName>
    </recommendedName>
</protein>
<comment type="caution">
    <text evidence="4">The sequence shown here is derived from an EMBL/GenBank/DDBJ whole genome shotgun (WGS) entry which is preliminary data.</text>
</comment>
<name>A0ABQ1UGT6_9BACT</name>
<dbReference type="PANTHER" id="PTHR10900">
    <property type="entry name" value="PERIOSTIN-RELATED"/>
    <property type="match status" value="1"/>
</dbReference>
<dbReference type="PANTHER" id="PTHR10900:SF77">
    <property type="entry name" value="FI19380P1"/>
    <property type="match status" value="1"/>
</dbReference>
<feature type="chain" id="PRO_5045275870" description="FAS1 domain-containing protein" evidence="2">
    <location>
        <begin position="26"/>
        <end position="241"/>
    </location>
</feature>
<gene>
    <name evidence="4" type="ORF">GCM10011383_32260</name>
</gene>
<evidence type="ECO:0000256" key="1">
    <source>
        <dbReference type="SAM" id="MobiDB-lite"/>
    </source>
</evidence>
<dbReference type="SMART" id="SM00554">
    <property type="entry name" value="FAS1"/>
    <property type="match status" value="1"/>
</dbReference>
<evidence type="ECO:0000259" key="3">
    <source>
        <dbReference type="PROSITE" id="PS50213"/>
    </source>
</evidence>
<feature type="compositionally biased region" description="Basic and acidic residues" evidence="1">
    <location>
        <begin position="51"/>
        <end position="68"/>
    </location>
</feature>
<dbReference type="InterPro" id="IPR050904">
    <property type="entry name" value="Adhesion/Biosynth-related"/>
</dbReference>
<proteinExistence type="predicted"/>
<dbReference type="InterPro" id="IPR000782">
    <property type="entry name" value="FAS1_domain"/>
</dbReference>
<reference evidence="5" key="1">
    <citation type="journal article" date="2019" name="Int. J. Syst. Evol. Microbiol.">
        <title>The Global Catalogue of Microorganisms (GCM) 10K type strain sequencing project: providing services to taxonomists for standard genome sequencing and annotation.</title>
        <authorList>
            <consortium name="The Broad Institute Genomics Platform"/>
            <consortium name="The Broad Institute Genome Sequencing Center for Infectious Disease"/>
            <person name="Wu L."/>
            <person name="Ma J."/>
        </authorList>
    </citation>
    <scope>NUCLEOTIDE SEQUENCE [LARGE SCALE GENOMIC DNA]</scope>
    <source>
        <strain evidence="5">CGMCC 1.15197</strain>
    </source>
</reference>
<dbReference type="Pfam" id="PF02469">
    <property type="entry name" value="Fasciclin"/>
    <property type="match status" value="1"/>
</dbReference>
<dbReference type="InterPro" id="IPR036378">
    <property type="entry name" value="FAS1_dom_sf"/>
</dbReference>
<feature type="region of interest" description="Disordered" evidence="1">
    <location>
        <begin position="26"/>
        <end position="45"/>
    </location>
</feature>
<dbReference type="Proteomes" id="UP000632273">
    <property type="component" value="Unassembled WGS sequence"/>
</dbReference>
<evidence type="ECO:0000313" key="4">
    <source>
        <dbReference type="EMBL" id="GGF18339.1"/>
    </source>
</evidence>
<feature type="region of interest" description="Disordered" evidence="1">
    <location>
        <begin position="51"/>
        <end position="84"/>
    </location>
</feature>